<dbReference type="NCBIfam" id="TIGR02122">
    <property type="entry name" value="TRAP_TAXI"/>
    <property type="match status" value="1"/>
</dbReference>
<dbReference type="PANTHER" id="PTHR30024">
    <property type="entry name" value="ALIPHATIC SULFONATES-BINDING PROTEIN-RELATED"/>
    <property type="match status" value="1"/>
</dbReference>
<dbReference type="SUPFAM" id="SSF53850">
    <property type="entry name" value="Periplasmic binding protein-like II"/>
    <property type="match status" value="1"/>
</dbReference>
<dbReference type="eggNOG" id="COG2358">
    <property type="taxonomic scope" value="Bacteria"/>
</dbReference>
<sequence length="377" mass="40624" precursor="true">MFHSNLMKGTVVAVAMLTAPAAFAQDDVTLPKTMIWTSYDLGSTGYVEASAMADALDKKFGTAVRLTPSGTAIGRLLPLVRGRANFGFMGNEILFASDGTYEFAAADWGPQDLRVLMGRPAAVGLVAGNDTDVETMADLKGASVGFVEASPSTTMNTEAALAFAGLTPDDVEKVMYPGYGAMMSAFVAGEVDVVPVTTTVAALREAEAGRGFHWLDMSADDAEGWKRVTGRASLFQPITMTKGAGISEENPAELLGYSYPQLTTLATTDEDEVYNLLKALDQAYPDYKDANAVMANWKLEESGRTPSGAPFHPGAIKYLKERGIWTEADQAWNDQRIAEIEKNKEMWAAATKAAKEQGISSDGWVAFWEQYRTENAQ</sequence>
<evidence type="ECO:0000256" key="4">
    <source>
        <dbReference type="SAM" id="SignalP"/>
    </source>
</evidence>
<name>A0A1U9YWK3_9HYPH</name>
<dbReference type="InterPro" id="IPR011852">
    <property type="entry name" value="TRAP_TAXI"/>
</dbReference>
<dbReference type="GO" id="GO:0042597">
    <property type="term" value="C:periplasmic space"/>
    <property type="evidence" value="ECO:0007669"/>
    <property type="project" value="UniProtKB-SubCell"/>
</dbReference>
<dbReference type="RefSeq" id="WP_210162245.1">
    <property type="nucleotide sequence ID" value="NZ_AQWH01000008.1"/>
</dbReference>
<dbReference type="STRING" id="1122214.Mame_00421"/>
<dbReference type="PANTHER" id="PTHR30024:SF47">
    <property type="entry name" value="TAURINE-BINDING PERIPLASMIC PROTEIN"/>
    <property type="match status" value="1"/>
</dbReference>
<feature type="chain" id="PRO_5012527529" evidence="4">
    <location>
        <begin position="25"/>
        <end position="377"/>
    </location>
</feature>
<dbReference type="AlphaFoldDB" id="A0A1U9YWK3"/>
<dbReference type="Pfam" id="PF16868">
    <property type="entry name" value="NMT1_3"/>
    <property type="match status" value="1"/>
</dbReference>
<dbReference type="EMBL" id="CP020330">
    <property type="protein sequence ID" value="AQZ49804.1"/>
    <property type="molecule type" value="Genomic_DNA"/>
</dbReference>
<keyword evidence="3 4" id="KW-0732">Signal</keyword>
<reference evidence="5 6" key="1">
    <citation type="submission" date="2017-03" db="EMBL/GenBank/DDBJ databases">
        <title>Foreign affairs: Plasmid Transfer between Roseobacters and Rhizobia.</title>
        <authorList>
            <person name="Bartling P."/>
            <person name="Bunk B."/>
            <person name="Overmann J."/>
            <person name="Brinkmann H."/>
            <person name="Petersen J."/>
        </authorList>
    </citation>
    <scope>NUCLEOTIDE SEQUENCE [LARGE SCALE GENOMIC DNA]</scope>
    <source>
        <strain evidence="5 6">MACL11</strain>
    </source>
</reference>
<dbReference type="GO" id="GO:0042918">
    <property type="term" value="P:alkanesulfonate transmembrane transport"/>
    <property type="evidence" value="ECO:0007669"/>
    <property type="project" value="TreeGrafter"/>
</dbReference>
<gene>
    <name evidence="5" type="ORF">Mame_00421</name>
</gene>
<evidence type="ECO:0000256" key="1">
    <source>
        <dbReference type="ARBA" id="ARBA00004418"/>
    </source>
</evidence>
<keyword evidence="5" id="KW-0675">Receptor</keyword>
<protein>
    <submittedName>
        <fullName evidence="5">TRAP transporter solute receptor, TAXI family</fullName>
    </submittedName>
</protein>
<evidence type="ECO:0000256" key="3">
    <source>
        <dbReference type="ARBA" id="ARBA00022729"/>
    </source>
</evidence>
<feature type="signal peptide" evidence="4">
    <location>
        <begin position="1"/>
        <end position="24"/>
    </location>
</feature>
<proteinExistence type="inferred from homology"/>
<accession>A0A1U9YWK3</accession>
<evidence type="ECO:0000256" key="2">
    <source>
        <dbReference type="ARBA" id="ARBA00010742"/>
    </source>
</evidence>
<organism evidence="5 6">
    <name type="scientific">Martelella mediterranea DSM 17316</name>
    <dbReference type="NCBI Taxonomy" id="1122214"/>
    <lineage>
        <taxon>Bacteria</taxon>
        <taxon>Pseudomonadati</taxon>
        <taxon>Pseudomonadota</taxon>
        <taxon>Alphaproteobacteria</taxon>
        <taxon>Hyphomicrobiales</taxon>
        <taxon>Aurantimonadaceae</taxon>
        <taxon>Martelella</taxon>
    </lineage>
</organism>
<comment type="subcellular location">
    <subcellularLocation>
        <location evidence="1">Periplasm</location>
    </subcellularLocation>
</comment>
<comment type="similarity">
    <text evidence="2">Belongs to the bacterial solute-binding protein SsuA/TauA family.</text>
</comment>
<dbReference type="Gene3D" id="3.40.190.10">
    <property type="entry name" value="Periplasmic binding protein-like II"/>
    <property type="match status" value="2"/>
</dbReference>
<evidence type="ECO:0000313" key="6">
    <source>
        <dbReference type="Proteomes" id="UP000191135"/>
    </source>
</evidence>
<dbReference type="Proteomes" id="UP000191135">
    <property type="component" value="Chromosome"/>
</dbReference>
<dbReference type="KEGG" id="mmed:Mame_00421"/>
<keyword evidence="6" id="KW-1185">Reference proteome</keyword>
<evidence type="ECO:0000313" key="5">
    <source>
        <dbReference type="EMBL" id="AQZ49804.1"/>
    </source>
</evidence>